<feature type="region of interest" description="Disordered" evidence="1">
    <location>
        <begin position="1"/>
        <end position="57"/>
    </location>
</feature>
<protein>
    <submittedName>
        <fullName evidence="2">Uncharacterized protein</fullName>
    </submittedName>
</protein>
<proteinExistence type="predicted"/>
<comment type="caution">
    <text evidence="2">The sequence shown here is derived from an EMBL/GenBank/DDBJ whole genome shotgun (WGS) entry which is preliminary data.</text>
</comment>
<feature type="compositionally biased region" description="Gly residues" evidence="1">
    <location>
        <begin position="11"/>
        <end position="25"/>
    </location>
</feature>
<gene>
    <name evidence="2" type="ORF">GCM10010497_24140</name>
</gene>
<feature type="compositionally biased region" description="Gly residues" evidence="1">
    <location>
        <begin position="46"/>
        <end position="57"/>
    </location>
</feature>
<name>A0AAV4KI88_9ACTN</name>
<sequence>MSEDNPERGEGVGAGGLAQGVGGLRGRVDGRCQSGDEDRDQNARGLGRGTGGVQLGAGGIETGLVRVGQAQFLADEPGPTVGGQRGSERGHSLQRLIPAPVDALGIPGGACGAVLDQTGDHSTQQGAQDGHHGGE</sequence>
<evidence type="ECO:0000313" key="2">
    <source>
        <dbReference type="EMBL" id="GGR20953.1"/>
    </source>
</evidence>
<reference evidence="2 3" key="1">
    <citation type="journal article" date="2014" name="Int. J. Syst. Evol. Microbiol.">
        <title>Complete genome sequence of Corynebacterium casei LMG S-19264T (=DSM 44701T), isolated from a smear-ripened cheese.</title>
        <authorList>
            <consortium name="US DOE Joint Genome Institute (JGI-PGF)"/>
            <person name="Walter F."/>
            <person name="Albersmeier A."/>
            <person name="Kalinowski J."/>
            <person name="Ruckert C."/>
        </authorList>
    </citation>
    <scope>NUCLEOTIDE SEQUENCE [LARGE SCALE GENOMIC DNA]</scope>
    <source>
        <strain evidence="2 3">JCM 4205</strain>
    </source>
</reference>
<evidence type="ECO:0000313" key="3">
    <source>
        <dbReference type="Proteomes" id="UP000642014"/>
    </source>
</evidence>
<organism evidence="2 3">
    <name type="scientific">Streptomyces cinereoruber</name>
    <dbReference type="NCBI Taxonomy" id="67260"/>
    <lineage>
        <taxon>Bacteria</taxon>
        <taxon>Bacillati</taxon>
        <taxon>Actinomycetota</taxon>
        <taxon>Actinomycetes</taxon>
        <taxon>Kitasatosporales</taxon>
        <taxon>Streptomycetaceae</taxon>
        <taxon>Streptomyces</taxon>
    </lineage>
</organism>
<feature type="region of interest" description="Disordered" evidence="1">
    <location>
        <begin position="109"/>
        <end position="135"/>
    </location>
</feature>
<feature type="compositionally biased region" description="Basic and acidic residues" evidence="1">
    <location>
        <begin position="1"/>
        <end position="10"/>
    </location>
</feature>
<accession>A0AAV4KI88</accession>
<dbReference type="AlphaFoldDB" id="A0AAV4KI88"/>
<evidence type="ECO:0000256" key="1">
    <source>
        <dbReference type="SAM" id="MobiDB-lite"/>
    </source>
</evidence>
<dbReference type="Proteomes" id="UP000642014">
    <property type="component" value="Unassembled WGS sequence"/>
</dbReference>
<feature type="compositionally biased region" description="Basic and acidic residues" evidence="1">
    <location>
        <begin position="26"/>
        <end position="42"/>
    </location>
</feature>
<dbReference type="EMBL" id="BMSJ01000003">
    <property type="protein sequence ID" value="GGR20953.1"/>
    <property type="molecule type" value="Genomic_DNA"/>
</dbReference>